<reference evidence="2 3" key="2">
    <citation type="journal article" date="2010" name="Stand. Genomic Sci.">
        <title>Complete genome sequence of Sebaldella termitidis type strain (NCTC 11300).</title>
        <authorList>
            <person name="Harmon-Smith M."/>
            <person name="Celia L."/>
            <person name="Chertkov O."/>
            <person name="Lapidus A."/>
            <person name="Copeland A."/>
            <person name="Glavina Del Rio T."/>
            <person name="Nolan M."/>
            <person name="Lucas S."/>
            <person name="Tice H."/>
            <person name="Cheng J.F."/>
            <person name="Han C."/>
            <person name="Detter J.C."/>
            <person name="Bruce D."/>
            <person name="Goodwin L."/>
            <person name="Pitluck S."/>
            <person name="Pati A."/>
            <person name="Liolios K."/>
            <person name="Ivanova N."/>
            <person name="Mavromatis K."/>
            <person name="Mikhailova N."/>
            <person name="Chen A."/>
            <person name="Palaniappan K."/>
            <person name="Land M."/>
            <person name="Hauser L."/>
            <person name="Chang Y.J."/>
            <person name="Jeffries C.D."/>
            <person name="Brettin T."/>
            <person name="Goker M."/>
            <person name="Beck B."/>
            <person name="Bristow J."/>
            <person name="Eisen J.A."/>
            <person name="Markowitz V."/>
            <person name="Hugenholtz P."/>
            <person name="Kyrpides N.C."/>
            <person name="Klenk H.P."/>
            <person name="Chen F."/>
        </authorList>
    </citation>
    <scope>NUCLEOTIDE SEQUENCE [LARGE SCALE GENOMIC DNA]</scope>
    <source>
        <strain evidence="3">ATCC 33386 / NCTC 11300</strain>
    </source>
</reference>
<keyword evidence="3" id="KW-1185">Reference proteome</keyword>
<accession>D1AJQ9</accession>
<feature type="transmembrane region" description="Helical" evidence="1">
    <location>
        <begin position="267"/>
        <end position="295"/>
    </location>
</feature>
<reference evidence="3" key="1">
    <citation type="submission" date="2009-09" db="EMBL/GenBank/DDBJ databases">
        <title>The complete chromosome of Sebaldella termitidis ATCC 33386.</title>
        <authorList>
            <consortium name="US DOE Joint Genome Institute (JGI-PGF)"/>
            <person name="Lucas S."/>
            <person name="Copeland A."/>
            <person name="Lapidus A."/>
            <person name="Glavina del Rio T."/>
            <person name="Dalin E."/>
            <person name="Tice H."/>
            <person name="Bruce D."/>
            <person name="Goodwin L."/>
            <person name="Pitluck S."/>
            <person name="Kyrpides N."/>
            <person name="Mavromatis K."/>
            <person name="Ivanova N."/>
            <person name="Mikhailova N."/>
            <person name="Sims D."/>
            <person name="Meincke L."/>
            <person name="Brettin T."/>
            <person name="Detter J.C."/>
            <person name="Han C."/>
            <person name="Larimer F."/>
            <person name="Land M."/>
            <person name="Hauser L."/>
            <person name="Markowitz V."/>
            <person name="Cheng J.F."/>
            <person name="Hugenholtz P."/>
            <person name="Woyke T."/>
            <person name="Wu D."/>
            <person name="Eisen J.A."/>
        </authorList>
    </citation>
    <scope>NUCLEOTIDE SEQUENCE [LARGE SCALE GENOMIC DNA]</scope>
    <source>
        <strain evidence="3">ATCC 33386 / NCTC 11300</strain>
    </source>
</reference>
<feature type="transmembrane region" description="Helical" evidence="1">
    <location>
        <begin position="154"/>
        <end position="172"/>
    </location>
</feature>
<evidence type="ECO:0000313" key="3">
    <source>
        <dbReference type="Proteomes" id="UP000000845"/>
    </source>
</evidence>
<sequence length="367" mass="39561">MNELFRWSKVFTFAGAIVAYLIGSGFASGQEAMQFFTAYGPAGCFGAVIITLLLYIWFSSVIMEDGRRLQLDSANKIFTYYCGRYLGKFFEIFTPIFLFLVFSVMIAGAGATLNEYYGLNPQTGRIIMAVLALGTVILGLDGLVSIVSKIGPAIIIFAVIVGIGNIVMNPSGLAKANETMASIKVTKAASNWLISGIIFPAMGCIMLAPFLAQLGKEAGSKKEAKTGGFIGGFAFAAAVMVMAYGLMASIGDLYNKDVPSLFIADKMFPAIGILFSVILFAGIYTTAVPMLWLSCNRLVSDEKDKKFKILALILTIIAFIGGQFSFSALVNSLYPISGYFGIILMLCILKTQLKKKEVPSVEIKKVS</sequence>
<protein>
    <recommendedName>
        <fullName evidence="4">Membrane protein YkvI</fullName>
    </recommendedName>
</protein>
<evidence type="ECO:0000313" key="2">
    <source>
        <dbReference type="EMBL" id="ACZ06966.1"/>
    </source>
</evidence>
<keyword evidence="1" id="KW-0812">Transmembrane</keyword>
<evidence type="ECO:0000256" key="1">
    <source>
        <dbReference type="SAM" id="Phobius"/>
    </source>
</evidence>
<feature type="transmembrane region" description="Helical" evidence="1">
    <location>
        <begin position="126"/>
        <end position="147"/>
    </location>
</feature>
<dbReference type="PANTHER" id="PTHR37814:SF1">
    <property type="entry name" value="MEMBRANE PROTEIN"/>
    <property type="match status" value="1"/>
</dbReference>
<feature type="transmembrane region" description="Helical" evidence="1">
    <location>
        <begin position="92"/>
        <end position="114"/>
    </location>
</feature>
<feature type="transmembrane region" description="Helical" evidence="1">
    <location>
        <begin position="192"/>
        <end position="214"/>
    </location>
</feature>
<proteinExistence type="predicted"/>
<dbReference type="InterPro" id="IPR038728">
    <property type="entry name" value="YkvI-like"/>
</dbReference>
<dbReference type="PANTHER" id="PTHR37814">
    <property type="entry name" value="CONSERVED MEMBRANE PROTEIN"/>
    <property type="match status" value="1"/>
</dbReference>
<feature type="transmembrane region" description="Helical" evidence="1">
    <location>
        <begin position="39"/>
        <end position="58"/>
    </location>
</feature>
<keyword evidence="1" id="KW-1133">Transmembrane helix</keyword>
<feature type="transmembrane region" description="Helical" evidence="1">
    <location>
        <begin position="226"/>
        <end position="247"/>
    </location>
</feature>
<feature type="transmembrane region" description="Helical" evidence="1">
    <location>
        <begin position="332"/>
        <end position="349"/>
    </location>
</feature>
<name>D1AJQ9_SEBTE</name>
<dbReference type="EMBL" id="CP001739">
    <property type="protein sequence ID" value="ACZ06966.1"/>
    <property type="molecule type" value="Genomic_DNA"/>
</dbReference>
<organism evidence="2 3">
    <name type="scientific">Sebaldella termitidis (strain ATCC 33386 / NCTC 11300)</name>
    <dbReference type="NCBI Taxonomy" id="526218"/>
    <lineage>
        <taxon>Bacteria</taxon>
        <taxon>Fusobacteriati</taxon>
        <taxon>Fusobacteriota</taxon>
        <taxon>Fusobacteriia</taxon>
        <taxon>Fusobacteriales</taxon>
        <taxon>Leptotrichiaceae</taxon>
        <taxon>Sebaldella</taxon>
    </lineage>
</organism>
<dbReference type="KEGG" id="str:Sterm_0081"/>
<dbReference type="AlphaFoldDB" id="D1AJQ9"/>
<dbReference type="eggNOG" id="COG3949">
    <property type="taxonomic scope" value="Bacteria"/>
</dbReference>
<keyword evidence="1" id="KW-0472">Membrane</keyword>
<gene>
    <name evidence="2" type="ordered locus">Sterm_0081</name>
</gene>
<dbReference type="RefSeq" id="WP_012859566.1">
    <property type="nucleotide sequence ID" value="NC_013517.1"/>
</dbReference>
<dbReference type="Proteomes" id="UP000000845">
    <property type="component" value="Chromosome"/>
</dbReference>
<dbReference type="HOGENOM" id="CLU_043930_0_0_0"/>
<feature type="transmembrane region" description="Helical" evidence="1">
    <location>
        <begin position="307"/>
        <end position="326"/>
    </location>
</feature>
<evidence type="ECO:0008006" key="4">
    <source>
        <dbReference type="Google" id="ProtNLM"/>
    </source>
</evidence>